<dbReference type="EMBL" id="SMOL01000458">
    <property type="protein sequence ID" value="KAB2613919.1"/>
    <property type="molecule type" value="Genomic_DNA"/>
</dbReference>
<comment type="caution">
    <text evidence="2">The sequence shown here is derived from an EMBL/GenBank/DDBJ whole genome shotgun (WGS) entry which is preliminary data.</text>
</comment>
<protein>
    <submittedName>
        <fullName evidence="2">Hypersensitive-induced response protein 2-like</fullName>
    </submittedName>
</protein>
<dbReference type="CDD" id="cd03407">
    <property type="entry name" value="SPFH_like_u4"/>
    <property type="match status" value="1"/>
</dbReference>
<dbReference type="InterPro" id="IPR036013">
    <property type="entry name" value="Band_7/SPFH_dom_sf"/>
</dbReference>
<reference evidence="3" key="2">
    <citation type="submission" date="2019-10" db="EMBL/GenBank/DDBJ databases">
        <title>A de novo genome assembly of a pear dwarfing rootstock.</title>
        <authorList>
            <person name="Wang F."/>
            <person name="Wang J."/>
            <person name="Li S."/>
            <person name="Zhang Y."/>
            <person name="Fang M."/>
            <person name="Ma L."/>
            <person name="Zhao Y."/>
            <person name="Jiang S."/>
        </authorList>
    </citation>
    <scope>NUCLEOTIDE SEQUENCE [LARGE SCALE GENOMIC DNA]</scope>
</reference>
<keyword evidence="3" id="KW-1185">Reference proteome</keyword>
<gene>
    <name evidence="2" type="ORF">D8674_036235</name>
</gene>
<dbReference type="InterPro" id="IPR001107">
    <property type="entry name" value="Band_7"/>
</dbReference>
<dbReference type="Proteomes" id="UP000327157">
    <property type="component" value="Chromosome 9"/>
</dbReference>
<dbReference type="SUPFAM" id="SSF117892">
    <property type="entry name" value="Band 7/SPFH domain"/>
    <property type="match status" value="1"/>
</dbReference>
<feature type="domain" description="Band 7" evidence="1">
    <location>
        <begin position="5"/>
        <end position="165"/>
    </location>
</feature>
<dbReference type="OrthoDB" id="434619at2759"/>
<evidence type="ECO:0000259" key="1">
    <source>
        <dbReference type="SMART" id="SM00244"/>
    </source>
</evidence>
<accession>A0A5N5GEJ6</accession>
<sequence length="230" mass="25880">MGQSLGCVQVKQSNVAVREQFGKFDGVLEPGLHCMPWCFGYKVAGELTLRVRQLQVHCESKTKDNMFVKVVASIHYRPFPDKIPDAFYKLLNADSQIRAYVFDVIRETVPKLELDTVFEQKSDIAKAVQKELAKAMYDYGFEIVQTLIVDIAPHIVVMNAMHEINAAARKRLVAEEKGEEEKILKIKRAEGEAESRHLVGLGIARQSQAIIGGLKDSVLDCFTEIMLKRG</sequence>
<dbReference type="InterPro" id="IPR050710">
    <property type="entry name" value="Band7/mec-2_domain"/>
</dbReference>
<reference evidence="2 3" key="3">
    <citation type="submission" date="2019-11" db="EMBL/GenBank/DDBJ databases">
        <title>A de novo genome assembly of a pear dwarfing rootstock.</title>
        <authorList>
            <person name="Wang F."/>
            <person name="Wang J."/>
            <person name="Li S."/>
            <person name="Zhang Y."/>
            <person name="Fang M."/>
            <person name="Ma L."/>
            <person name="Zhao Y."/>
            <person name="Jiang S."/>
        </authorList>
    </citation>
    <scope>NUCLEOTIDE SEQUENCE [LARGE SCALE GENOMIC DNA]</scope>
    <source>
        <strain evidence="2">S2</strain>
        <tissue evidence="2">Leaf</tissue>
    </source>
</reference>
<dbReference type="GO" id="GO:0005739">
    <property type="term" value="C:mitochondrion"/>
    <property type="evidence" value="ECO:0007669"/>
    <property type="project" value="TreeGrafter"/>
</dbReference>
<dbReference type="PANTHER" id="PTHR43327:SF31">
    <property type="entry name" value="HYPERSENSITIVE-INDUCED RESPONSE PROTEIN 2"/>
    <property type="match status" value="1"/>
</dbReference>
<evidence type="ECO:0000313" key="3">
    <source>
        <dbReference type="Proteomes" id="UP000327157"/>
    </source>
</evidence>
<dbReference type="Pfam" id="PF01145">
    <property type="entry name" value="Band_7"/>
    <property type="match status" value="1"/>
</dbReference>
<dbReference type="AlphaFoldDB" id="A0A5N5GEJ6"/>
<name>A0A5N5GEJ6_9ROSA</name>
<evidence type="ECO:0000313" key="2">
    <source>
        <dbReference type="EMBL" id="KAB2613919.1"/>
    </source>
</evidence>
<dbReference type="SMART" id="SM00244">
    <property type="entry name" value="PHB"/>
    <property type="match status" value="1"/>
</dbReference>
<dbReference type="Gene3D" id="3.30.479.30">
    <property type="entry name" value="Band 7 domain"/>
    <property type="match status" value="1"/>
</dbReference>
<reference evidence="2 3" key="1">
    <citation type="submission" date="2019-09" db="EMBL/GenBank/DDBJ databases">
        <authorList>
            <person name="Ou C."/>
        </authorList>
    </citation>
    <scope>NUCLEOTIDE SEQUENCE [LARGE SCALE GENOMIC DNA]</scope>
    <source>
        <strain evidence="2">S2</strain>
        <tissue evidence="2">Leaf</tissue>
    </source>
</reference>
<organism evidence="2 3">
    <name type="scientific">Pyrus ussuriensis x Pyrus communis</name>
    <dbReference type="NCBI Taxonomy" id="2448454"/>
    <lineage>
        <taxon>Eukaryota</taxon>
        <taxon>Viridiplantae</taxon>
        <taxon>Streptophyta</taxon>
        <taxon>Embryophyta</taxon>
        <taxon>Tracheophyta</taxon>
        <taxon>Spermatophyta</taxon>
        <taxon>Magnoliopsida</taxon>
        <taxon>eudicotyledons</taxon>
        <taxon>Gunneridae</taxon>
        <taxon>Pentapetalae</taxon>
        <taxon>rosids</taxon>
        <taxon>fabids</taxon>
        <taxon>Rosales</taxon>
        <taxon>Rosaceae</taxon>
        <taxon>Amygdaloideae</taxon>
        <taxon>Maleae</taxon>
        <taxon>Pyrus</taxon>
    </lineage>
</organism>
<proteinExistence type="predicted"/>
<dbReference type="PANTHER" id="PTHR43327">
    <property type="entry name" value="STOMATIN-LIKE PROTEIN 2, MITOCHONDRIAL"/>
    <property type="match status" value="1"/>
</dbReference>